<dbReference type="GO" id="GO:0005524">
    <property type="term" value="F:ATP binding"/>
    <property type="evidence" value="ECO:0007669"/>
    <property type="project" value="UniProtKB-KW"/>
</dbReference>
<evidence type="ECO:0000256" key="4">
    <source>
        <dbReference type="ARBA" id="ARBA00022692"/>
    </source>
</evidence>
<dbReference type="STRING" id="1555112.LIP_1583"/>
<keyword evidence="14" id="KW-1185">Reference proteome</keyword>
<keyword evidence="3" id="KW-0597">Phosphoprotein</keyword>
<dbReference type="InterPro" id="IPR008250">
    <property type="entry name" value="ATPase_P-typ_transduc_dom_A_sf"/>
</dbReference>
<dbReference type="InterPro" id="IPR018303">
    <property type="entry name" value="ATPase_P-typ_P_site"/>
</dbReference>
<dbReference type="InterPro" id="IPR023214">
    <property type="entry name" value="HAD_sf"/>
</dbReference>
<dbReference type="GO" id="GO:0012505">
    <property type="term" value="C:endomembrane system"/>
    <property type="evidence" value="ECO:0007669"/>
    <property type="project" value="UniProtKB-SubCell"/>
</dbReference>
<keyword evidence="5" id="KW-0547">Nucleotide-binding</keyword>
<dbReference type="SUPFAM" id="SSF81660">
    <property type="entry name" value="Metal cation-transporting ATPase, ATP-binding domain N"/>
    <property type="match status" value="1"/>
</dbReference>
<evidence type="ECO:0000256" key="2">
    <source>
        <dbReference type="ARBA" id="ARBA00005675"/>
    </source>
</evidence>
<dbReference type="SFLD" id="SFLDG00002">
    <property type="entry name" value="C1.7:_P-type_atpase_like"/>
    <property type="match status" value="1"/>
</dbReference>
<accession>A0A0K2SK04</accession>
<name>A0A0K2SK04_LIMPI</name>
<proteinExistence type="inferred from homology"/>
<dbReference type="OrthoDB" id="9760364at2"/>
<dbReference type="Pfam" id="PF13246">
    <property type="entry name" value="Cation_ATPase"/>
    <property type="match status" value="1"/>
</dbReference>
<feature type="domain" description="Cation-transporting P-type ATPase N-terminal" evidence="12">
    <location>
        <begin position="4"/>
        <end position="78"/>
    </location>
</feature>
<dbReference type="FunFam" id="2.70.150.10:FF:000160">
    <property type="entry name" value="Sarcoplasmic/endoplasmic reticulum calcium ATPase 1"/>
    <property type="match status" value="1"/>
</dbReference>
<evidence type="ECO:0000256" key="6">
    <source>
        <dbReference type="ARBA" id="ARBA00022840"/>
    </source>
</evidence>
<comment type="subcellular location">
    <subcellularLocation>
        <location evidence="1">Endomembrane system</location>
        <topology evidence="1">Multi-pass membrane protein</topology>
    </subcellularLocation>
</comment>
<feature type="transmembrane region" description="Helical" evidence="11">
    <location>
        <begin position="270"/>
        <end position="298"/>
    </location>
</feature>
<evidence type="ECO:0000256" key="1">
    <source>
        <dbReference type="ARBA" id="ARBA00004127"/>
    </source>
</evidence>
<evidence type="ECO:0000256" key="9">
    <source>
        <dbReference type="ARBA" id="ARBA00022989"/>
    </source>
</evidence>
<dbReference type="PRINTS" id="PR00119">
    <property type="entry name" value="CATATPASE"/>
</dbReference>
<dbReference type="InterPro" id="IPR004014">
    <property type="entry name" value="ATPase_P-typ_cation-transptr_N"/>
</dbReference>
<dbReference type="InterPro" id="IPR059000">
    <property type="entry name" value="ATPase_P-type_domA"/>
</dbReference>
<reference evidence="14" key="1">
    <citation type="submission" date="2015-07" db="EMBL/GenBank/DDBJ databases">
        <title>Complete genome sequence and phylogenetic analysis of Limnochorda pilosa.</title>
        <authorList>
            <person name="Watanabe M."/>
            <person name="Kojima H."/>
            <person name="Fukui M."/>
        </authorList>
    </citation>
    <scope>NUCLEOTIDE SEQUENCE [LARGE SCALE GENOMIC DNA]</scope>
    <source>
        <strain evidence="14">HC45</strain>
    </source>
</reference>
<evidence type="ECO:0000256" key="11">
    <source>
        <dbReference type="SAM" id="Phobius"/>
    </source>
</evidence>
<dbReference type="InterPro" id="IPR050510">
    <property type="entry name" value="Cation_transp_ATPase_P-type"/>
</dbReference>
<sequence length="927" mass="98941">MNRAFHATPLDQLLTQLRADVVHGLSPGEAARRLAKDGPNRIETEKPPGPWAILLRQVKDLMMAVLGLAAAVSWALGEGADAAAIVAIMVLNTVLGFVQEVRAERSLEALKELAAPQARVVRQGRVLWVPSAELVPGDRVQVEAGDRVPADLRLLEAWGLEVDESLLTGESVPVEKRAAWIGRGDEDVAERVNMLFMGTMITRGRAEAVVVATGPRTEMGEIAALIGRAGPESTPLQRRMQELGRVLVGVSVGLVSLVYLVGLARGLPAYGMFLTGVSLAVAVIPEGLPAAVTVALALGVQRMIRRSCIVRRLPAVETLGSITAICADKTGTLTRNEMTVIRVELAHTSLAVTGSGYGATGELLERGRPAELRATAGLERLLQAAVLCNRARLPAPMPGPPPRAPGRQRRAVRPAASEVWGDPTEIALLVLGRKTGRPREAWADRVEQQAEFPFDADRKRMSVVVAVDGREWVVLCKGAPEAVVARCSRVEQRGGPVLLGEPGRRRWLERAEALSAEALRVLALAYRPLRPGEVPDQEGAESELILLGLVGMHDPPREGVERDLERARRAGIRTLMITGDHPRTAEAIARALGIAGPGEAAVTGRTLDRMDERELARVVGERSVFARVSPRHKVQLVRALKARGEPVAMTGDGVNDAAAVKEADVGIAMGRCGAEVTREAASVVLTDDRFGTILAAVEEGRGLFQNVRTFMRYLLGCNAGEVLTMLAATLLALPLPLTPLQILWMNLVTDGLPAVALGMDPPAPGVMDRPLRRAGDGVLAGGLGWQLLRRGAAIGASALGVFVWMLARGADLATARTAAFTSLVAAQLFYVFSARSEVQDPLERPLRSNPWLLGAVWLSWLAQTAALHVPILRSVLGTVPLPADAWAGVLLAASWPTLWDVARHVGRAAGSGVRRARGIGVAALRKT</sequence>
<dbReference type="Gene3D" id="2.70.150.10">
    <property type="entry name" value="Calcium-transporting ATPase, cytoplasmic transduction domain A"/>
    <property type="match status" value="1"/>
</dbReference>
<dbReference type="SUPFAM" id="SSF81665">
    <property type="entry name" value="Calcium ATPase, transmembrane domain M"/>
    <property type="match status" value="1"/>
</dbReference>
<keyword evidence="7" id="KW-0460">Magnesium</keyword>
<dbReference type="SMART" id="SM00831">
    <property type="entry name" value="Cation_ATPase_N"/>
    <property type="match status" value="1"/>
</dbReference>
<dbReference type="EMBL" id="AP014924">
    <property type="protein sequence ID" value="BAS27430.1"/>
    <property type="molecule type" value="Genomic_DNA"/>
</dbReference>
<dbReference type="PANTHER" id="PTHR43294:SF20">
    <property type="entry name" value="P-TYPE ATPASE"/>
    <property type="match status" value="1"/>
</dbReference>
<dbReference type="Gene3D" id="3.40.50.1000">
    <property type="entry name" value="HAD superfamily/HAD-like"/>
    <property type="match status" value="1"/>
</dbReference>
<dbReference type="PANTHER" id="PTHR43294">
    <property type="entry name" value="SODIUM/POTASSIUM-TRANSPORTING ATPASE SUBUNIT ALPHA"/>
    <property type="match status" value="1"/>
</dbReference>
<dbReference type="SFLD" id="SFLDF00027">
    <property type="entry name" value="p-type_atpase"/>
    <property type="match status" value="1"/>
</dbReference>
<dbReference type="GO" id="GO:0036376">
    <property type="term" value="P:sodium ion export across plasma membrane"/>
    <property type="evidence" value="ECO:0007669"/>
    <property type="project" value="TreeGrafter"/>
</dbReference>
<dbReference type="InterPro" id="IPR001757">
    <property type="entry name" value="P_typ_ATPase"/>
</dbReference>
<evidence type="ECO:0000256" key="10">
    <source>
        <dbReference type="ARBA" id="ARBA00023136"/>
    </source>
</evidence>
<dbReference type="GO" id="GO:0005391">
    <property type="term" value="F:P-type sodium:potassium-exchanging transporter activity"/>
    <property type="evidence" value="ECO:0007669"/>
    <property type="project" value="TreeGrafter"/>
</dbReference>
<gene>
    <name evidence="13" type="ORF">LIP_1583</name>
</gene>
<evidence type="ECO:0000313" key="13">
    <source>
        <dbReference type="EMBL" id="BAS27430.1"/>
    </source>
</evidence>
<dbReference type="Gene3D" id="3.40.1110.10">
    <property type="entry name" value="Calcium-transporting ATPase, cytoplasmic domain N"/>
    <property type="match status" value="1"/>
</dbReference>
<evidence type="ECO:0000259" key="12">
    <source>
        <dbReference type="SMART" id="SM00831"/>
    </source>
</evidence>
<keyword evidence="10 11" id="KW-0472">Membrane</keyword>
<dbReference type="GO" id="GO:0006883">
    <property type="term" value="P:intracellular sodium ion homeostasis"/>
    <property type="evidence" value="ECO:0007669"/>
    <property type="project" value="TreeGrafter"/>
</dbReference>
<dbReference type="GO" id="GO:1902600">
    <property type="term" value="P:proton transmembrane transport"/>
    <property type="evidence" value="ECO:0007669"/>
    <property type="project" value="TreeGrafter"/>
</dbReference>
<evidence type="ECO:0000256" key="3">
    <source>
        <dbReference type="ARBA" id="ARBA00022553"/>
    </source>
</evidence>
<keyword evidence="6" id="KW-0067">ATP-binding</keyword>
<organism evidence="13 14">
    <name type="scientific">Limnochorda pilosa</name>
    <dbReference type="NCBI Taxonomy" id="1555112"/>
    <lineage>
        <taxon>Bacteria</taxon>
        <taxon>Bacillati</taxon>
        <taxon>Bacillota</taxon>
        <taxon>Limnochordia</taxon>
        <taxon>Limnochordales</taxon>
        <taxon>Limnochordaceae</taxon>
        <taxon>Limnochorda</taxon>
    </lineage>
</organism>
<feature type="transmembrane region" description="Helical" evidence="11">
    <location>
        <begin position="713"/>
        <end position="735"/>
    </location>
</feature>
<dbReference type="NCBIfam" id="TIGR01494">
    <property type="entry name" value="ATPase_P-type"/>
    <property type="match status" value="2"/>
</dbReference>
<evidence type="ECO:0000313" key="14">
    <source>
        <dbReference type="Proteomes" id="UP000065807"/>
    </source>
</evidence>
<dbReference type="SUPFAM" id="SSF81653">
    <property type="entry name" value="Calcium ATPase, transduction domain A"/>
    <property type="match status" value="1"/>
</dbReference>
<dbReference type="InterPro" id="IPR023298">
    <property type="entry name" value="ATPase_P-typ_TM_dom_sf"/>
</dbReference>
<comment type="similarity">
    <text evidence="2">Belongs to the cation transport ATPase (P-type) (TC 3.A.3) family. Type IIA subfamily.</text>
</comment>
<dbReference type="Pfam" id="PF00690">
    <property type="entry name" value="Cation_ATPase_N"/>
    <property type="match status" value="1"/>
</dbReference>
<dbReference type="InterPro" id="IPR006068">
    <property type="entry name" value="ATPase_P-typ_cation-transptr_C"/>
</dbReference>
<dbReference type="GO" id="GO:0030007">
    <property type="term" value="P:intracellular potassium ion homeostasis"/>
    <property type="evidence" value="ECO:0007669"/>
    <property type="project" value="TreeGrafter"/>
</dbReference>
<dbReference type="GO" id="GO:0005886">
    <property type="term" value="C:plasma membrane"/>
    <property type="evidence" value="ECO:0007669"/>
    <property type="project" value="TreeGrafter"/>
</dbReference>
<feature type="transmembrane region" description="Helical" evidence="11">
    <location>
        <begin position="246"/>
        <end position="264"/>
    </location>
</feature>
<reference evidence="14" key="2">
    <citation type="journal article" date="2016" name="Int. J. Syst. Evol. Microbiol.">
        <title>Complete genome sequence and cell structure of Limnochorda pilosa, a Gram-negative spore-former within the phylum Firmicutes.</title>
        <authorList>
            <person name="Watanabe M."/>
            <person name="Kojima H."/>
            <person name="Fukui M."/>
        </authorList>
    </citation>
    <scope>NUCLEOTIDE SEQUENCE [LARGE SCALE GENOMIC DNA]</scope>
    <source>
        <strain evidence="14">HC45</strain>
    </source>
</reference>
<dbReference type="KEGG" id="lpil:LIP_1583"/>
<evidence type="ECO:0000256" key="7">
    <source>
        <dbReference type="ARBA" id="ARBA00022842"/>
    </source>
</evidence>
<dbReference type="PROSITE" id="PS00154">
    <property type="entry name" value="ATPASE_E1_E2"/>
    <property type="match status" value="1"/>
</dbReference>
<dbReference type="GO" id="GO:1990573">
    <property type="term" value="P:potassium ion import across plasma membrane"/>
    <property type="evidence" value="ECO:0007669"/>
    <property type="project" value="TreeGrafter"/>
</dbReference>
<keyword evidence="4 11" id="KW-0812">Transmembrane</keyword>
<dbReference type="Proteomes" id="UP000065807">
    <property type="component" value="Chromosome"/>
</dbReference>
<dbReference type="Gene3D" id="1.20.1110.10">
    <property type="entry name" value="Calcium-transporting ATPase, transmembrane domain"/>
    <property type="match status" value="1"/>
</dbReference>
<evidence type="ECO:0000256" key="8">
    <source>
        <dbReference type="ARBA" id="ARBA00022967"/>
    </source>
</evidence>
<dbReference type="InterPro" id="IPR036412">
    <property type="entry name" value="HAD-like_sf"/>
</dbReference>
<dbReference type="AlphaFoldDB" id="A0A0K2SK04"/>
<dbReference type="InterPro" id="IPR044492">
    <property type="entry name" value="P_typ_ATPase_HD_dom"/>
</dbReference>
<dbReference type="GO" id="GO:0016887">
    <property type="term" value="F:ATP hydrolysis activity"/>
    <property type="evidence" value="ECO:0007669"/>
    <property type="project" value="InterPro"/>
</dbReference>
<dbReference type="PATRIC" id="fig|1555112.3.peg.1617"/>
<dbReference type="RefSeq" id="WP_068136258.1">
    <property type="nucleotide sequence ID" value="NZ_AP014924.1"/>
</dbReference>
<dbReference type="SFLD" id="SFLDS00003">
    <property type="entry name" value="Haloacid_Dehalogenase"/>
    <property type="match status" value="1"/>
</dbReference>
<keyword evidence="8" id="KW-1278">Translocase</keyword>
<dbReference type="Pfam" id="PF00689">
    <property type="entry name" value="Cation_ATPase_C"/>
    <property type="match status" value="1"/>
</dbReference>
<dbReference type="PRINTS" id="PR00121">
    <property type="entry name" value="NAKATPASE"/>
</dbReference>
<dbReference type="Pfam" id="PF00122">
    <property type="entry name" value="E1-E2_ATPase"/>
    <property type="match status" value="1"/>
</dbReference>
<evidence type="ECO:0000256" key="5">
    <source>
        <dbReference type="ARBA" id="ARBA00022741"/>
    </source>
</evidence>
<dbReference type="InterPro" id="IPR023299">
    <property type="entry name" value="ATPase_P-typ_cyto_dom_N"/>
</dbReference>
<keyword evidence="9 11" id="KW-1133">Transmembrane helix</keyword>
<protein>
    <submittedName>
        <fullName evidence="13">ATPase</fullName>
    </submittedName>
</protein>
<dbReference type="SUPFAM" id="SSF56784">
    <property type="entry name" value="HAD-like"/>
    <property type="match status" value="1"/>
</dbReference>